<dbReference type="InterPro" id="IPR000361">
    <property type="entry name" value="ATAP_core_dom"/>
</dbReference>
<evidence type="ECO:0000313" key="4">
    <source>
        <dbReference type="Proteomes" id="UP001328107"/>
    </source>
</evidence>
<dbReference type="PANTHER" id="PTHR43011">
    <property type="entry name" value="IRON-SULFUR CLUSTER ASSEMBLY 2 HOMOLOG, MITOCHONDRIAL"/>
    <property type="match status" value="1"/>
</dbReference>
<gene>
    <name evidence="3" type="ORF">PMAYCL1PPCAC_07029</name>
</gene>
<protein>
    <recommendedName>
        <fullName evidence="2">Core domain-containing protein</fullName>
    </recommendedName>
</protein>
<sequence>SAVSCEMPLGRFLHPLGYFASLRLFSSSTRLIPQGDLILTKAAKQRLIQILSPEEKLRIEVEGGGCAGFEYKIRLDTTVASDDMVVKDGEKDIVVVDEMSLGYIRGSTVDYVEDLMKASFRVLANPLADKGCSCGTSFALK</sequence>
<dbReference type="SUPFAM" id="SSF89360">
    <property type="entry name" value="HesB-like domain"/>
    <property type="match status" value="1"/>
</dbReference>
<dbReference type="GO" id="GO:0005506">
    <property type="term" value="F:iron ion binding"/>
    <property type="evidence" value="ECO:0007669"/>
    <property type="project" value="TreeGrafter"/>
</dbReference>
<name>A0AAN4ZBB4_9BILA</name>
<comment type="caution">
    <text evidence="3">The sequence shown here is derived from an EMBL/GenBank/DDBJ whole genome shotgun (WGS) entry which is preliminary data.</text>
</comment>
<dbReference type="InterPro" id="IPR016092">
    <property type="entry name" value="ATAP"/>
</dbReference>
<feature type="non-terminal residue" evidence="3">
    <location>
        <position position="1"/>
    </location>
</feature>
<accession>A0AAN4ZBB4</accession>
<keyword evidence="4" id="KW-1185">Reference proteome</keyword>
<comment type="similarity">
    <text evidence="1">Belongs to the HesB/IscA family.</text>
</comment>
<dbReference type="Proteomes" id="UP001328107">
    <property type="component" value="Unassembled WGS sequence"/>
</dbReference>
<dbReference type="EMBL" id="BTRK01000002">
    <property type="protein sequence ID" value="GMR36834.1"/>
    <property type="molecule type" value="Genomic_DNA"/>
</dbReference>
<dbReference type="Gene3D" id="2.60.300.12">
    <property type="entry name" value="HesB-like domain"/>
    <property type="match status" value="1"/>
</dbReference>
<dbReference type="Pfam" id="PF01521">
    <property type="entry name" value="Fe-S_biosyn"/>
    <property type="match status" value="1"/>
</dbReference>
<evidence type="ECO:0000259" key="2">
    <source>
        <dbReference type="Pfam" id="PF01521"/>
    </source>
</evidence>
<organism evidence="3 4">
    <name type="scientific">Pristionchus mayeri</name>
    <dbReference type="NCBI Taxonomy" id="1317129"/>
    <lineage>
        <taxon>Eukaryota</taxon>
        <taxon>Metazoa</taxon>
        <taxon>Ecdysozoa</taxon>
        <taxon>Nematoda</taxon>
        <taxon>Chromadorea</taxon>
        <taxon>Rhabditida</taxon>
        <taxon>Rhabditina</taxon>
        <taxon>Diplogasteromorpha</taxon>
        <taxon>Diplogasteroidea</taxon>
        <taxon>Neodiplogasteridae</taxon>
        <taxon>Pristionchus</taxon>
    </lineage>
</organism>
<reference evidence="4" key="1">
    <citation type="submission" date="2022-10" db="EMBL/GenBank/DDBJ databases">
        <title>Genome assembly of Pristionchus species.</title>
        <authorList>
            <person name="Yoshida K."/>
            <person name="Sommer R.J."/>
        </authorList>
    </citation>
    <scope>NUCLEOTIDE SEQUENCE [LARGE SCALE GENOMIC DNA]</scope>
    <source>
        <strain evidence="4">RS5460</strain>
    </source>
</reference>
<dbReference type="AlphaFoldDB" id="A0AAN4ZBB4"/>
<dbReference type="InterPro" id="IPR035903">
    <property type="entry name" value="HesB-like_dom_sf"/>
</dbReference>
<dbReference type="GO" id="GO:0051539">
    <property type="term" value="F:4 iron, 4 sulfur cluster binding"/>
    <property type="evidence" value="ECO:0007669"/>
    <property type="project" value="TreeGrafter"/>
</dbReference>
<proteinExistence type="inferred from homology"/>
<feature type="domain" description="Core" evidence="2">
    <location>
        <begin position="37"/>
        <end position="135"/>
    </location>
</feature>
<evidence type="ECO:0000313" key="3">
    <source>
        <dbReference type="EMBL" id="GMR36834.1"/>
    </source>
</evidence>
<dbReference type="FunFam" id="2.60.300.12:FF:000025">
    <property type="match status" value="1"/>
</dbReference>
<dbReference type="GO" id="GO:0051537">
    <property type="term" value="F:2 iron, 2 sulfur cluster binding"/>
    <property type="evidence" value="ECO:0007669"/>
    <property type="project" value="TreeGrafter"/>
</dbReference>
<dbReference type="GO" id="GO:0005739">
    <property type="term" value="C:mitochondrion"/>
    <property type="evidence" value="ECO:0007669"/>
    <property type="project" value="TreeGrafter"/>
</dbReference>
<dbReference type="GO" id="GO:0016226">
    <property type="term" value="P:iron-sulfur cluster assembly"/>
    <property type="evidence" value="ECO:0007669"/>
    <property type="project" value="InterPro"/>
</dbReference>
<dbReference type="NCBIfam" id="TIGR00049">
    <property type="entry name" value="iron-sulfur cluster assembly accessory protein"/>
    <property type="match status" value="1"/>
</dbReference>
<evidence type="ECO:0000256" key="1">
    <source>
        <dbReference type="ARBA" id="ARBA00006718"/>
    </source>
</evidence>
<dbReference type="PANTHER" id="PTHR43011:SF1">
    <property type="entry name" value="IRON-SULFUR CLUSTER ASSEMBLY 2 HOMOLOG, MITOCHONDRIAL"/>
    <property type="match status" value="1"/>
</dbReference>